<dbReference type="Proteomes" id="UP000740883">
    <property type="component" value="Unassembled WGS sequence"/>
</dbReference>
<feature type="compositionally biased region" description="Low complexity" evidence="4">
    <location>
        <begin position="634"/>
        <end position="649"/>
    </location>
</feature>
<name>A0A9P6H027_9MICR</name>
<feature type="region of interest" description="Disordered" evidence="4">
    <location>
        <begin position="521"/>
        <end position="576"/>
    </location>
</feature>
<accession>A0A9P6H027</accession>
<gene>
    <name evidence="6" type="ORF">NGRA_0895</name>
</gene>
<dbReference type="Gene3D" id="1.10.246.20">
    <property type="entry name" value="Coactivator CBP, KIX domain"/>
    <property type="match status" value="1"/>
</dbReference>
<dbReference type="AlphaFoldDB" id="A0A9P6H027"/>
<feature type="region of interest" description="Disordered" evidence="4">
    <location>
        <begin position="591"/>
        <end position="649"/>
    </location>
</feature>
<keyword evidence="7" id="KW-1185">Reference proteome</keyword>
<comment type="subcellular location">
    <subcellularLocation>
        <location evidence="1">Nucleus</location>
    </subcellularLocation>
</comment>
<evidence type="ECO:0000313" key="6">
    <source>
        <dbReference type="EMBL" id="KAF9764027.1"/>
    </source>
</evidence>
<feature type="compositionally biased region" description="Polar residues" evidence="4">
    <location>
        <begin position="141"/>
        <end position="151"/>
    </location>
</feature>
<evidence type="ECO:0000256" key="1">
    <source>
        <dbReference type="ARBA" id="ARBA00004123"/>
    </source>
</evidence>
<dbReference type="GO" id="GO:0003712">
    <property type="term" value="F:transcription coregulator activity"/>
    <property type="evidence" value="ECO:0007669"/>
    <property type="project" value="InterPro"/>
</dbReference>
<feature type="region of interest" description="Disordered" evidence="4">
    <location>
        <begin position="64"/>
        <end position="107"/>
    </location>
</feature>
<proteinExistence type="predicted"/>
<sequence>MSSEERKQIVGHLYRLIKESPLFRDYTDERIREAAVRAELKAYSSSSTKEEYLRAMNNKMERIKNAHNGRQPDISMSKSPRNPNETNEMSYSKPQHTREEYRRPQQLEKGNVYYDNTYNMPHKTEFMQSQPIGRSQHKPNYPQQANYHPQPQTNYPQTNYSQANYPQTNYTQTNYPQSSSSYAYNSFAEDPYKQSFSTQREFHNEAGHNLHSRDYQERPTTLFNNFAVKENNYYQPESRIYNKPTGINENTYREYERTSPIFTQQPTINSQFKGFNGRINTGRVNSTIGNSLMGNLSPGIPSSNQNESFVFINDMNGSSRMSENKSFGHSKYDQGGYPGSSHPNNIEGNYITDRGFHSNKKLYEQNNYQDYIQSQSFKPQVDYSSAIYPSNLKYRSRYDELPKTNPISSVNFEHLQQETSIRRGIAQTGSGVFQKYPQTSPIGMTNIKKTDRSFSIENQAARGYNEQPLRKFSNEQLQRVNNEQLQRVNNEQLQRVNNEQLQRGLNNEQLKRVNNEQLQRGYTSPANRDHHIRNATYSGGQIGEFSRAQEPARNNYSFESKKTYEPKPAKRKVEIDETKANDLFNSIGSLFDQENTKKKSRKSPPQDFFDSSVSPKNNVLKLNEKPIGKKLSEKSLSSKSLSGKSLSGK</sequence>
<dbReference type="OrthoDB" id="2189774at2759"/>
<feature type="compositionally biased region" description="Polar residues" evidence="4">
    <location>
        <begin position="74"/>
        <end position="94"/>
    </location>
</feature>
<evidence type="ECO:0000256" key="4">
    <source>
        <dbReference type="SAM" id="MobiDB-lite"/>
    </source>
</evidence>
<keyword evidence="2" id="KW-0539">Nucleus</keyword>
<dbReference type="InterPro" id="IPR036546">
    <property type="entry name" value="MED15_KIX"/>
</dbReference>
<dbReference type="InterPro" id="IPR036529">
    <property type="entry name" value="KIX_dom_sf"/>
</dbReference>
<keyword evidence="3" id="KW-0175">Coiled coil</keyword>
<evidence type="ECO:0000256" key="3">
    <source>
        <dbReference type="SAM" id="Coils"/>
    </source>
</evidence>
<feature type="compositionally biased region" description="Basic and acidic residues" evidence="4">
    <location>
        <begin position="96"/>
        <end position="106"/>
    </location>
</feature>
<dbReference type="EMBL" id="SBJO01000043">
    <property type="protein sequence ID" value="KAF9764027.1"/>
    <property type="molecule type" value="Genomic_DNA"/>
</dbReference>
<dbReference type="GO" id="GO:0006355">
    <property type="term" value="P:regulation of DNA-templated transcription"/>
    <property type="evidence" value="ECO:0007669"/>
    <property type="project" value="InterPro"/>
</dbReference>
<dbReference type="GO" id="GO:0005634">
    <property type="term" value="C:nucleus"/>
    <property type="evidence" value="ECO:0007669"/>
    <property type="project" value="UniProtKB-SubCell"/>
</dbReference>
<evidence type="ECO:0000259" key="5">
    <source>
        <dbReference type="Pfam" id="PF16987"/>
    </source>
</evidence>
<organism evidence="6 7">
    <name type="scientific">Nosema granulosis</name>
    <dbReference type="NCBI Taxonomy" id="83296"/>
    <lineage>
        <taxon>Eukaryota</taxon>
        <taxon>Fungi</taxon>
        <taxon>Fungi incertae sedis</taxon>
        <taxon>Microsporidia</taxon>
        <taxon>Nosematidae</taxon>
        <taxon>Nosema</taxon>
    </lineage>
</organism>
<evidence type="ECO:0000256" key="2">
    <source>
        <dbReference type="ARBA" id="ARBA00023242"/>
    </source>
</evidence>
<feature type="compositionally biased region" description="Basic and acidic residues" evidence="4">
    <location>
        <begin position="622"/>
        <end position="633"/>
    </location>
</feature>
<reference evidence="6 7" key="1">
    <citation type="journal article" date="2020" name="Genome Biol. Evol.">
        <title>Comparative genomics of strictly vertically transmitted, feminizing microsporidia endosymbionts of amphipod crustaceans.</title>
        <authorList>
            <person name="Cormier A."/>
            <person name="Chebbi M.A."/>
            <person name="Giraud I."/>
            <person name="Wattier R."/>
            <person name="Teixeira M."/>
            <person name="Gilbert C."/>
            <person name="Rigaud T."/>
            <person name="Cordaux R."/>
        </authorList>
    </citation>
    <scope>NUCLEOTIDE SEQUENCE [LARGE SCALE GENOMIC DNA]</scope>
    <source>
        <strain evidence="6 7">Ou3-Ou53</strain>
    </source>
</reference>
<dbReference type="Pfam" id="PF16987">
    <property type="entry name" value="KIX_2"/>
    <property type="match status" value="1"/>
</dbReference>
<evidence type="ECO:0000313" key="7">
    <source>
        <dbReference type="Proteomes" id="UP000740883"/>
    </source>
</evidence>
<feature type="non-terminal residue" evidence="6">
    <location>
        <position position="649"/>
    </location>
</feature>
<feature type="coiled-coil region" evidence="3">
    <location>
        <begin position="474"/>
        <end position="502"/>
    </location>
</feature>
<protein>
    <recommendedName>
        <fullName evidence="5">Mediator complex subunit 15 KIX domain-containing protein</fullName>
    </recommendedName>
</protein>
<comment type="caution">
    <text evidence="6">The sequence shown here is derived from an EMBL/GenBank/DDBJ whole genome shotgun (WGS) entry which is preliminary data.</text>
</comment>
<feature type="region of interest" description="Disordered" evidence="4">
    <location>
        <begin position="129"/>
        <end position="151"/>
    </location>
</feature>
<feature type="compositionally biased region" description="Basic and acidic residues" evidence="4">
    <location>
        <begin position="559"/>
        <end position="576"/>
    </location>
</feature>
<feature type="domain" description="Mediator complex subunit 15 KIX" evidence="5">
    <location>
        <begin position="2"/>
        <end position="67"/>
    </location>
</feature>